<dbReference type="PIRSF" id="PIRSF037663">
    <property type="entry name" value="Acetyltransf_GNAT_prd"/>
    <property type="match status" value="1"/>
</dbReference>
<dbReference type="AlphaFoldDB" id="A0A023BUN7"/>
<dbReference type="InterPro" id="IPR016181">
    <property type="entry name" value="Acyl_CoA_acyltransferase"/>
</dbReference>
<dbReference type="STRING" id="1317122.ATO12_17560"/>
<keyword evidence="2" id="KW-0012">Acyltransferase</keyword>
<reference evidence="4 5" key="1">
    <citation type="submission" date="2014-04" db="EMBL/GenBank/DDBJ databases">
        <title>Aquimarina sp. 22II-S11-z7 Genome Sequencing.</title>
        <authorList>
            <person name="Lai Q."/>
        </authorList>
    </citation>
    <scope>NUCLEOTIDE SEQUENCE [LARGE SCALE GENOMIC DNA]</scope>
    <source>
        <strain evidence="4 5">22II-S11-z7</strain>
    </source>
</reference>
<dbReference type="Pfam" id="PF00583">
    <property type="entry name" value="Acetyltransf_1"/>
    <property type="match status" value="1"/>
</dbReference>
<evidence type="ECO:0000256" key="2">
    <source>
        <dbReference type="ARBA" id="ARBA00023315"/>
    </source>
</evidence>
<dbReference type="Gene3D" id="3.40.630.30">
    <property type="match status" value="1"/>
</dbReference>
<evidence type="ECO:0000313" key="5">
    <source>
        <dbReference type="Proteomes" id="UP000023541"/>
    </source>
</evidence>
<protein>
    <recommendedName>
        <fullName evidence="3">N-acetyltransferase domain-containing protein</fullName>
    </recommendedName>
</protein>
<keyword evidence="5" id="KW-1185">Reference proteome</keyword>
<dbReference type="SUPFAM" id="SSF55729">
    <property type="entry name" value="Acyl-CoA N-acyltransferases (Nat)"/>
    <property type="match status" value="1"/>
</dbReference>
<dbReference type="CDD" id="cd04301">
    <property type="entry name" value="NAT_SF"/>
    <property type="match status" value="1"/>
</dbReference>
<evidence type="ECO:0000256" key="1">
    <source>
        <dbReference type="ARBA" id="ARBA00022679"/>
    </source>
</evidence>
<dbReference type="InterPro" id="IPR017255">
    <property type="entry name" value="AcTrfase_GNAT_prd"/>
</dbReference>
<evidence type="ECO:0000259" key="3">
    <source>
        <dbReference type="PROSITE" id="PS51186"/>
    </source>
</evidence>
<proteinExistence type="predicted"/>
<organism evidence="4 5">
    <name type="scientific">Aquimarina atlantica</name>
    <dbReference type="NCBI Taxonomy" id="1317122"/>
    <lineage>
        <taxon>Bacteria</taxon>
        <taxon>Pseudomonadati</taxon>
        <taxon>Bacteroidota</taxon>
        <taxon>Flavobacteriia</taxon>
        <taxon>Flavobacteriales</taxon>
        <taxon>Flavobacteriaceae</taxon>
        <taxon>Aquimarina</taxon>
    </lineage>
</organism>
<evidence type="ECO:0000313" key="4">
    <source>
        <dbReference type="EMBL" id="EZH73742.1"/>
    </source>
</evidence>
<name>A0A023BUN7_9FLAO</name>
<dbReference type="PANTHER" id="PTHR43420">
    <property type="entry name" value="ACETYLTRANSFERASE"/>
    <property type="match status" value="1"/>
</dbReference>
<dbReference type="PANTHER" id="PTHR43420:SF12">
    <property type="entry name" value="N-ACETYLTRANSFERASE DOMAIN-CONTAINING PROTEIN"/>
    <property type="match status" value="1"/>
</dbReference>
<gene>
    <name evidence="4" type="ORF">ATO12_17560</name>
</gene>
<dbReference type="eggNOG" id="COG0456">
    <property type="taxonomic scope" value="Bacteria"/>
</dbReference>
<accession>A0A023BUN7</accession>
<keyword evidence="1" id="KW-0808">Transferase</keyword>
<sequence length="152" mass="17558">MKISIRKVTLSELDAIYKIEEKIFSPMNYPLFVIRQYYDLFSDYFLVAENEEKEIAGYILGGINPKEKDGWILALATEKRFRKQGIGLKLISTVIKKINELDITSILLTTEPNTPAVDFYKKLGFEIIKNESNYFGDHSGRVLMQLNQKLDV</sequence>
<feature type="domain" description="N-acetyltransferase" evidence="3">
    <location>
        <begin position="3"/>
        <end position="149"/>
    </location>
</feature>
<dbReference type="GO" id="GO:0016747">
    <property type="term" value="F:acyltransferase activity, transferring groups other than amino-acyl groups"/>
    <property type="evidence" value="ECO:0007669"/>
    <property type="project" value="InterPro"/>
</dbReference>
<dbReference type="EMBL" id="AQRA01000005">
    <property type="protein sequence ID" value="EZH73742.1"/>
    <property type="molecule type" value="Genomic_DNA"/>
</dbReference>
<dbReference type="PROSITE" id="PS51186">
    <property type="entry name" value="GNAT"/>
    <property type="match status" value="1"/>
</dbReference>
<comment type="caution">
    <text evidence="4">The sequence shown here is derived from an EMBL/GenBank/DDBJ whole genome shotgun (WGS) entry which is preliminary data.</text>
</comment>
<dbReference type="InterPro" id="IPR000182">
    <property type="entry name" value="GNAT_dom"/>
</dbReference>
<dbReference type="InterPro" id="IPR050680">
    <property type="entry name" value="YpeA/RimI_acetyltransf"/>
</dbReference>
<dbReference type="Proteomes" id="UP000023541">
    <property type="component" value="Unassembled WGS sequence"/>
</dbReference>